<evidence type="ECO:0000313" key="1">
    <source>
        <dbReference type="EMBL" id="SFA55234.1"/>
    </source>
</evidence>
<dbReference type="Proteomes" id="UP000198836">
    <property type="component" value="Unassembled WGS sequence"/>
</dbReference>
<dbReference type="STRING" id="332999.SAMN04488511_114118"/>
<gene>
    <name evidence="1" type="ORF">SAMN04488511_114118</name>
</gene>
<sequence>MPKSTDIFLVEEKGRCCYRWPLREDNRGYLKTLPAHIRLEYKLSGEKLNLVFAHGSTSSIDEYILIDTDADYVLEMLKEADADLLFVVHFHKPYHRIWKPHIESSNM</sequence>
<dbReference type="EMBL" id="FOJM01000014">
    <property type="protein sequence ID" value="SFA55234.1"/>
    <property type="molecule type" value="Genomic_DNA"/>
</dbReference>
<keyword evidence="2" id="KW-1185">Reference proteome</keyword>
<accession>A0A1I0TTV5</accession>
<evidence type="ECO:0000313" key="2">
    <source>
        <dbReference type="Proteomes" id="UP000198836"/>
    </source>
</evidence>
<dbReference type="InterPro" id="IPR029052">
    <property type="entry name" value="Metallo-depent_PP-like"/>
</dbReference>
<organism evidence="1 2">
    <name type="scientific">Pedobacter suwonensis</name>
    <dbReference type="NCBI Taxonomy" id="332999"/>
    <lineage>
        <taxon>Bacteria</taxon>
        <taxon>Pseudomonadati</taxon>
        <taxon>Bacteroidota</taxon>
        <taxon>Sphingobacteriia</taxon>
        <taxon>Sphingobacteriales</taxon>
        <taxon>Sphingobacteriaceae</taxon>
        <taxon>Pedobacter</taxon>
    </lineage>
</organism>
<dbReference type="Gene3D" id="3.60.21.10">
    <property type="match status" value="1"/>
</dbReference>
<name>A0A1I0TTV5_9SPHI</name>
<proteinExistence type="predicted"/>
<reference evidence="2" key="1">
    <citation type="submission" date="2016-10" db="EMBL/GenBank/DDBJ databases">
        <authorList>
            <person name="Varghese N."/>
            <person name="Submissions S."/>
        </authorList>
    </citation>
    <scope>NUCLEOTIDE SEQUENCE [LARGE SCALE GENOMIC DNA]</scope>
    <source>
        <strain evidence="2">DSM 18130</strain>
    </source>
</reference>
<protein>
    <submittedName>
        <fullName evidence="1">Uncharacterized protein</fullName>
    </submittedName>
</protein>
<dbReference type="AlphaFoldDB" id="A0A1I0TTV5"/>
<dbReference type="SUPFAM" id="SSF56300">
    <property type="entry name" value="Metallo-dependent phosphatases"/>
    <property type="match status" value="1"/>
</dbReference>